<dbReference type="Gene3D" id="1.10.8.1220">
    <property type="match status" value="1"/>
</dbReference>
<feature type="domain" description="Dynein heavy chain region D6 P-loop" evidence="1">
    <location>
        <begin position="219"/>
        <end position="259"/>
    </location>
</feature>
<dbReference type="Gene3D" id="3.40.50.300">
    <property type="entry name" value="P-loop containing nucleotide triphosphate hydrolases"/>
    <property type="match status" value="1"/>
</dbReference>
<dbReference type="OrthoDB" id="354282at2759"/>
<keyword evidence="3" id="KW-1185">Reference proteome</keyword>
<name>U6KKP2_EIMTE</name>
<reference evidence="2" key="1">
    <citation type="submission" date="2013-10" db="EMBL/GenBank/DDBJ databases">
        <title>Genomic analysis of the causative agents of coccidiosis in chickens.</title>
        <authorList>
            <person name="Reid A.J."/>
            <person name="Blake D."/>
            <person name="Billington K."/>
            <person name="Browne H."/>
            <person name="Dunn M."/>
            <person name="Hung S."/>
            <person name="Kawahara F."/>
            <person name="Miranda-Saavedra D."/>
            <person name="Mourier T."/>
            <person name="Nagra H."/>
            <person name="Otto T.D."/>
            <person name="Rawlings N."/>
            <person name="Sanchez A."/>
            <person name="Sanders M."/>
            <person name="Subramaniam C."/>
            <person name="Tay Y."/>
            <person name="Dear P."/>
            <person name="Doerig C."/>
            <person name="Gruber A."/>
            <person name="Parkinson J."/>
            <person name="Shirley M."/>
            <person name="Wan K.L."/>
            <person name="Berriman M."/>
            <person name="Tomley F."/>
            <person name="Pain A."/>
        </authorList>
    </citation>
    <scope>NUCLEOTIDE SEQUENCE [LARGE SCALE GENOMIC DNA]</scope>
    <source>
        <strain evidence="2">Houghton</strain>
    </source>
</reference>
<dbReference type="GO" id="GO:0045505">
    <property type="term" value="F:dynein intermediate chain binding"/>
    <property type="evidence" value="ECO:0007669"/>
    <property type="project" value="InterPro"/>
</dbReference>
<evidence type="ECO:0000259" key="1">
    <source>
        <dbReference type="Pfam" id="PF03028"/>
    </source>
</evidence>
<dbReference type="GO" id="GO:0030286">
    <property type="term" value="C:dynein complex"/>
    <property type="evidence" value="ECO:0007669"/>
    <property type="project" value="InterPro"/>
</dbReference>
<dbReference type="VEuPathDB" id="ToxoDB:ETH_00017825"/>
<sequence>MGSIADHGSVEYPKQCVPLTLQAIDKTKVCETVQERCTELVTSIRTTVIIWVGRGLFERHKLSFLIMLTFQLLQKGSLKDQFDAKLMDFLLKGPIKQVPENPLADWLPNKAWYAVQKLIELPGFESFATNMQKDAPSRFKEWFQELQPEKVKLPLDWKALDNMPFKKLVVLRCLRPDRLTAAISDYIRTMLPYGGQYLDGDSALSFYEIFESSFEESTATTPIFFILSPGADPVKEIEALGKKMGYIANFNLHNVALGQA</sequence>
<proteinExistence type="predicted"/>
<gene>
    <name evidence="2" type="ORF">ETH_00017825</name>
</gene>
<evidence type="ECO:0000313" key="3">
    <source>
        <dbReference type="Proteomes" id="UP000030747"/>
    </source>
</evidence>
<dbReference type="OMA" id="WCEAIAW"/>
<dbReference type="PANTHER" id="PTHR22878:SF69">
    <property type="entry name" value="DYNEIN HEAVY CHAIN"/>
    <property type="match status" value="1"/>
</dbReference>
<dbReference type="GeneID" id="25252704"/>
<dbReference type="RefSeq" id="XP_013229327.1">
    <property type="nucleotide sequence ID" value="XM_013373873.1"/>
</dbReference>
<dbReference type="InterPro" id="IPR027417">
    <property type="entry name" value="P-loop_NTPase"/>
</dbReference>
<reference evidence="2" key="2">
    <citation type="submission" date="2013-10" db="EMBL/GenBank/DDBJ databases">
        <authorList>
            <person name="Aslett M."/>
        </authorList>
    </citation>
    <scope>NUCLEOTIDE SEQUENCE [LARGE SCALE GENOMIC DNA]</scope>
    <source>
        <strain evidence="2">Houghton</strain>
    </source>
</reference>
<dbReference type="Pfam" id="PF03028">
    <property type="entry name" value="Dynein_heavy"/>
    <property type="match status" value="1"/>
</dbReference>
<dbReference type="InterPro" id="IPR026983">
    <property type="entry name" value="DHC"/>
</dbReference>
<dbReference type="EMBL" id="HG673920">
    <property type="protein sequence ID" value="CDJ38489.1"/>
    <property type="molecule type" value="Genomic_DNA"/>
</dbReference>
<accession>U6KKP2</accession>
<dbReference type="GO" id="GO:0007018">
    <property type="term" value="P:microtubule-based movement"/>
    <property type="evidence" value="ECO:0007669"/>
    <property type="project" value="InterPro"/>
</dbReference>
<organism evidence="2 3">
    <name type="scientific">Eimeria tenella</name>
    <name type="common">Coccidian parasite</name>
    <dbReference type="NCBI Taxonomy" id="5802"/>
    <lineage>
        <taxon>Eukaryota</taxon>
        <taxon>Sar</taxon>
        <taxon>Alveolata</taxon>
        <taxon>Apicomplexa</taxon>
        <taxon>Conoidasida</taxon>
        <taxon>Coccidia</taxon>
        <taxon>Eucoccidiorida</taxon>
        <taxon>Eimeriorina</taxon>
        <taxon>Eimeriidae</taxon>
        <taxon>Eimeria</taxon>
    </lineage>
</organism>
<dbReference type="PANTHER" id="PTHR22878">
    <property type="entry name" value="DYNEIN HEAVY CHAIN 6, AXONEMAL-LIKE-RELATED"/>
    <property type="match status" value="1"/>
</dbReference>
<dbReference type="InterPro" id="IPR004273">
    <property type="entry name" value="Dynein_heavy_D6_P-loop"/>
</dbReference>
<dbReference type="Proteomes" id="UP000030747">
    <property type="component" value="Unassembled WGS sequence"/>
</dbReference>
<dbReference type="AlphaFoldDB" id="U6KKP2"/>
<dbReference type="GO" id="GO:0051959">
    <property type="term" value="F:dynein light intermediate chain binding"/>
    <property type="evidence" value="ECO:0007669"/>
    <property type="project" value="InterPro"/>
</dbReference>
<dbReference type="GO" id="GO:0008569">
    <property type="term" value="F:minus-end-directed microtubule motor activity"/>
    <property type="evidence" value="ECO:0007669"/>
    <property type="project" value="InterPro"/>
</dbReference>
<protein>
    <recommendedName>
        <fullName evidence="1">Dynein heavy chain region D6 P-loop domain-containing protein</fullName>
    </recommendedName>
</protein>
<dbReference type="VEuPathDB" id="ToxoDB:ETH2_0729200"/>
<evidence type="ECO:0000313" key="2">
    <source>
        <dbReference type="EMBL" id="CDJ38489.1"/>
    </source>
</evidence>